<keyword evidence="5" id="KW-0812">Transmembrane</keyword>
<keyword evidence="4" id="KW-1134">Transmembrane beta strand</keyword>
<comment type="similarity">
    <text evidence="2">Belongs to the outer membrane factor (OMF) (TC 1.B.17) family.</text>
</comment>
<dbReference type="SUPFAM" id="SSF56954">
    <property type="entry name" value="Outer membrane efflux proteins (OEP)"/>
    <property type="match status" value="1"/>
</dbReference>
<protein>
    <submittedName>
        <fullName evidence="10">Transporter</fullName>
    </submittedName>
</protein>
<evidence type="ECO:0000256" key="1">
    <source>
        <dbReference type="ARBA" id="ARBA00004442"/>
    </source>
</evidence>
<dbReference type="GO" id="GO:0015562">
    <property type="term" value="F:efflux transmembrane transporter activity"/>
    <property type="evidence" value="ECO:0007669"/>
    <property type="project" value="InterPro"/>
</dbReference>
<evidence type="ECO:0000256" key="8">
    <source>
        <dbReference type="SAM" id="MobiDB-lite"/>
    </source>
</evidence>
<comment type="subcellular location">
    <subcellularLocation>
        <location evidence="1">Cell outer membrane</location>
    </subcellularLocation>
</comment>
<evidence type="ECO:0000256" key="9">
    <source>
        <dbReference type="SAM" id="SignalP"/>
    </source>
</evidence>
<evidence type="ECO:0000256" key="6">
    <source>
        <dbReference type="ARBA" id="ARBA00023136"/>
    </source>
</evidence>
<feature type="signal peptide" evidence="9">
    <location>
        <begin position="1"/>
        <end position="40"/>
    </location>
</feature>
<dbReference type="GO" id="GO:1990281">
    <property type="term" value="C:efflux pump complex"/>
    <property type="evidence" value="ECO:0007669"/>
    <property type="project" value="TreeGrafter"/>
</dbReference>
<keyword evidence="11" id="KW-1185">Reference proteome</keyword>
<proteinExistence type="inferred from homology"/>
<organism evidence="10 11">
    <name type="scientific">Deinococcus irradiatisoli</name>
    <dbReference type="NCBI Taxonomy" id="2202254"/>
    <lineage>
        <taxon>Bacteria</taxon>
        <taxon>Thermotogati</taxon>
        <taxon>Deinococcota</taxon>
        <taxon>Deinococci</taxon>
        <taxon>Deinococcales</taxon>
        <taxon>Deinococcaceae</taxon>
        <taxon>Deinococcus</taxon>
    </lineage>
</organism>
<sequence>MTRLTAPPSTALLSLSPGRRRAGLILCLLLGTAAPAPALAQSAAPGPLSPATSPTTPTPPAALVPTVLTFADVQRDLRTSAGWRSAEERYKAAEFNLQAARARAGLNLTVGAEANAGKVPLDGDWKAAATVSAQLSAAVLPWGSANDSVRSAERALTQAALDLQDSRQSLILSAVQQYLAARLAAEQASLSAAQAELARRQLDIAEQQRGANLLSAENLLERQGNLENAEAGLQDAGASQELSARQLLSDLGVDISLGVNLVLPSAPVVPGAPAPLDTLLERALQSRSEVQKAALQLAEARDTLQGAQRDRFPDLSASVSYGELGSATGTAGRTLGGSLNFKTGVVGASVSLPTSTSSTPIPTALALGLSGSVNVFGGAQNAAIAGARSSLSSAELALQSARTSVDLDVRRKYNDALSSLRLVQVQQTALQRAQTALASATARQVAGLATALDVQAAQVNLQSAQVKLGQAVNTAYLARLQLDNAAAQLDFALILTAGAQP</sequence>
<reference evidence="10 11" key="1">
    <citation type="submission" date="2018-05" db="EMBL/GenBank/DDBJ databases">
        <title>Complete Genome Sequence of Deinococcus sp. strain 17bor-2.</title>
        <authorList>
            <person name="Srinivasan S."/>
        </authorList>
    </citation>
    <scope>NUCLEOTIDE SEQUENCE [LARGE SCALE GENOMIC DNA]</scope>
    <source>
        <strain evidence="10 11">17bor-2</strain>
    </source>
</reference>
<dbReference type="Proteomes" id="UP000245368">
    <property type="component" value="Chromosome"/>
</dbReference>
<evidence type="ECO:0000256" key="5">
    <source>
        <dbReference type="ARBA" id="ARBA00022692"/>
    </source>
</evidence>
<evidence type="ECO:0000256" key="4">
    <source>
        <dbReference type="ARBA" id="ARBA00022452"/>
    </source>
</evidence>
<dbReference type="PANTHER" id="PTHR30026:SF20">
    <property type="entry name" value="OUTER MEMBRANE PROTEIN TOLC"/>
    <property type="match status" value="1"/>
</dbReference>
<name>A0A2Z3JIF8_9DEIO</name>
<dbReference type="Gene3D" id="1.20.1600.10">
    <property type="entry name" value="Outer membrane efflux proteins (OEP)"/>
    <property type="match status" value="1"/>
</dbReference>
<dbReference type="EMBL" id="CP029494">
    <property type="protein sequence ID" value="AWN23391.1"/>
    <property type="molecule type" value="Genomic_DNA"/>
</dbReference>
<evidence type="ECO:0000256" key="3">
    <source>
        <dbReference type="ARBA" id="ARBA00022448"/>
    </source>
</evidence>
<dbReference type="GO" id="GO:0009279">
    <property type="term" value="C:cell outer membrane"/>
    <property type="evidence" value="ECO:0007669"/>
    <property type="project" value="UniProtKB-SubCell"/>
</dbReference>
<dbReference type="InterPro" id="IPR003423">
    <property type="entry name" value="OMP_efflux"/>
</dbReference>
<dbReference type="AlphaFoldDB" id="A0A2Z3JIF8"/>
<dbReference type="InterPro" id="IPR051906">
    <property type="entry name" value="TolC-like"/>
</dbReference>
<evidence type="ECO:0000313" key="11">
    <source>
        <dbReference type="Proteomes" id="UP000245368"/>
    </source>
</evidence>
<dbReference type="GO" id="GO:0015288">
    <property type="term" value="F:porin activity"/>
    <property type="evidence" value="ECO:0007669"/>
    <property type="project" value="TreeGrafter"/>
</dbReference>
<accession>A0A2Z3JIF8</accession>
<dbReference type="KEGG" id="dez:DKM44_09240"/>
<keyword evidence="9" id="KW-0732">Signal</keyword>
<feature type="chain" id="PRO_5016354800" evidence="9">
    <location>
        <begin position="41"/>
        <end position="501"/>
    </location>
</feature>
<evidence type="ECO:0000256" key="2">
    <source>
        <dbReference type="ARBA" id="ARBA00007613"/>
    </source>
</evidence>
<evidence type="ECO:0000313" key="10">
    <source>
        <dbReference type="EMBL" id="AWN23391.1"/>
    </source>
</evidence>
<dbReference type="PANTHER" id="PTHR30026">
    <property type="entry name" value="OUTER MEMBRANE PROTEIN TOLC"/>
    <property type="match status" value="1"/>
</dbReference>
<dbReference type="RefSeq" id="WP_109827119.1">
    <property type="nucleotide sequence ID" value="NZ_CP029494.1"/>
</dbReference>
<feature type="compositionally biased region" description="Low complexity" evidence="8">
    <location>
        <begin position="41"/>
        <end position="55"/>
    </location>
</feature>
<evidence type="ECO:0000256" key="7">
    <source>
        <dbReference type="ARBA" id="ARBA00023237"/>
    </source>
</evidence>
<gene>
    <name evidence="10" type="ORF">DKM44_09240</name>
</gene>
<keyword evidence="6" id="KW-0472">Membrane</keyword>
<keyword evidence="7" id="KW-0998">Cell outer membrane</keyword>
<dbReference type="OrthoDB" id="63572at2"/>
<feature type="region of interest" description="Disordered" evidence="8">
    <location>
        <begin position="41"/>
        <end position="62"/>
    </location>
</feature>
<keyword evidence="3" id="KW-0813">Transport</keyword>
<dbReference type="Pfam" id="PF02321">
    <property type="entry name" value="OEP"/>
    <property type="match status" value="1"/>
</dbReference>